<evidence type="ECO:0000256" key="1">
    <source>
        <dbReference type="ARBA" id="ARBA00022527"/>
    </source>
</evidence>
<keyword evidence="2" id="KW-0808">Transferase</keyword>
<keyword evidence="3" id="KW-0547">Nucleotide-binding</keyword>
<dbReference type="GO" id="GO:0005524">
    <property type="term" value="F:ATP binding"/>
    <property type="evidence" value="ECO:0007669"/>
    <property type="project" value="UniProtKB-KW"/>
</dbReference>
<accession>A0A6G0XC30</accession>
<dbReference type="InterPro" id="IPR000719">
    <property type="entry name" value="Prot_kinase_dom"/>
</dbReference>
<dbReference type="Pfam" id="PF00069">
    <property type="entry name" value="Pkinase"/>
    <property type="match status" value="1"/>
</dbReference>
<sequence>MRSEYELVRRMGAPDDQTNVSLYTHTPSQDLVVIKKIPTTIDKMDENKEMHINRVLQKHKHDAIVEMRDAFMEDQELCLVFEYCSGGDLLASLQNAKSWAEDDVIPIFQQVASAVAHLHSLEIAHCDISLENVLVTSDHQVKLCDFGLALIDKCTRFSGVGKLYYMSPEMFMRRPYNAQASDRWALGVLLFMLLTGRPIFEQATMKDPNFKLFFEAQAVDASSGVKAVLAASNTTLSDDAVDLLTQLLRPAPKDRLSMDLVLSHAFLKTRPVLIRQRSVSTPVMCLSSSFPLAHLPLAYFKSITTM</sequence>
<keyword evidence="4" id="KW-0418">Kinase</keyword>
<reference evidence="7 8" key="1">
    <citation type="submission" date="2019-07" db="EMBL/GenBank/DDBJ databases">
        <title>Genomics analysis of Aphanomyces spp. identifies a new class of oomycete effector associated with host adaptation.</title>
        <authorList>
            <person name="Gaulin E."/>
        </authorList>
    </citation>
    <scope>NUCLEOTIDE SEQUENCE [LARGE SCALE GENOMIC DNA]</scope>
    <source>
        <strain evidence="7 8">ATCC 201684</strain>
    </source>
</reference>
<keyword evidence="5" id="KW-0067">ATP-binding</keyword>
<dbReference type="GO" id="GO:0005634">
    <property type="term" value="C:nucleus"/>
    <property type="evidence" value="ECO:0007669"/>
    <property type="project" value="TreeGrafter"/>
</dbReference>
<proteinExistence type="predicted"/>
<dbReference type="Proteomes" id="UP000481153">
    <property type="component" value="Unassembled WGS sequence"/>
</dbReference>
<dbReference type="AlphaFoldDB" id="A0A6G0XC30"/>
<keyword evidence="8" id="KW-1185">Reference proteome</keyword>
<dbReference type="Gene3D" id="1.10.510.10">
    <property type="entry name" value="Transferase(Phosphotransferase) domain 1"/>
    <property type="match status" value="1"/>
</dbReference>
<evidence type="ECO:0000313" key="7">
    <source>
        <dbReference type="EMBL" id="KAF0737681.1"/>
    </source>
</evidence>
<dbReference type="EMBL" id="VJMJ01000083">
    <property type="protein sequence ID" value="KAF0737681.1"/>
    <property type="molecule type" value="Genomic_DNA"/>
</dbReference>
<evidence type="ECO:0000256" key="2">
    <source>
        <dbReference type="ARBA" id="ARBA00022679"/>
    </source>
</evidence>
<organism evidence="7 8">
    <name type="scientific">Aphanomyces euteiches</name>
    <dbReference type="NCBI Taxonomy" id="100861"/>
    <lineage>
        <taxon>Eukaryota</taxon>
        <taxon>Sar</taxon>
        <taxon>Stramenopiles</taxon>
        <taxon>Oomycota</taxon>
        <taxon>Saprolegniomycetes</taxon>
        <taxon>Saprolegniales</taxon>
        <taxon>Verrucalvaceae</taxon>
        <taxon>Aphanomyces</taxon>
    </lineage>
</organism>
<name>A0A6G0XC30_9STRA</name>
<evidence type="ECO:0000313" key="8">
    <source>
        <dbReference type="Proteomes" id="UP000481153"/>
    </source>
</evidence>
<gene>
    <name evidence="7" type="ORF">Ae201684_006346</name>
</gene>
<dbReference type="InterPro" id="IPR011009">
    <property type="entry name" value="Kinase-like_dom_sf"/>
</dbReference>
<dbReference type="PANTHER" id="PTHR24345:SF91">
    <property type="entry name" value="SERINE_THREONINE-PROTEIN KINASE PLK4"/>
    <property type="match status" value="1"/>
</dbReference>
<protein>
    <recommendedName>
        <fullName evidence="6">Protein kinase domain-containing protein</fullName>
    </recommendedName>
</protein>
<keyword evidence="1" id="KW-0723">Serine/threonine-protein kinase</keyword>
<dbReference type="SUPFAM" id="SSF56112">
    <property type="entry name" value="Protein kinase-like (PK-like)"/>
    <property type="match status" value="1"/>
</dbReference>
<feature type="domain" description="Protein kinase" evidence="6">
    <location>
        <begin position="5"/>
        <end position="267"/>
    </location>
</feature>
<dbReference type="VEuPathDB" id="FungiDB:AeMF1_002556"/>
<evidence type="ECO:0000256" key="5">
    <source>
        <dbReference type="ARBA" id="ARBA00022840"/>
    </source>
</evidence>
<evidence type="ECO:0000259" key="6">
    <source>
        <dbReference type="PROSITE" id="PS50011"/>
    </source>
</evidence>
<evidence type="ECO:0000256" key="4">
    <source>
        <dbReference type="ARBA" id="ARBA00022777"/>
    </source>
</evidence>
<dbReference type="PANTHER" id="PTHR24345">
    <property type="entry name" value="SERINE/THREONINE-PROTEIN KINASE PLK"/>
    <property type="match status" value="1"/>
</dbReference>
<dbReference type="PROSITE" id="PS50011">
    <property type="entry name" value="PROTEIN_KINASE_DOM"/>
    <property type="match status" value="1"/>
</dbReference>
<dbReference type="GO" id="GO:0004674">
    <property type="term" value="F:protein serine/threonine kinase activity"/>
    <property type="evidence" value="ECO:0007669"/>
    <property type="project" value="UniProtKB-KW"/>
</dbReference>
<comment type="caution">
    <text evidence="7">The sequence shown here is derived from an EMBL/GenBank/DDBJ whole genome shotgun (WGS) entry which is preliminary data.</text>
</comment>
<evidence type="ECO:0000256" key="3">
    <source>
        <dbReference type="ARBA" id="ARBA00022741"/>
    </source>
</evidence>